<reference evidence="2" key="1">
    <citation type="journal article" date="2020" name="J Insects Food Feed">
        <title>The yellow mealworm (Tenebrio molitor) genome: a resource for the emerging insects as food and feed industry.</title>
        <authorList>
            <person name="Eriksson T."/>
            <person name="Andere A."/>
            <person name="Kelstrup H."/>
            <person name="Emery V."/>
            <person name="Picard C."/>
        </authorList>
    </citation>
    <scope>NUCLEOTIDE SEQUENCE</scope>
    <source>
        <strain evidence="2">Stoneville</strain>
        <tissue evidence="2">Whole head</tissue>
    </source>
</reference>
<name>A0A8J6LDA3_TENMO</name>
<keyword evidence="3" id="KW-1185">Reference proteome</keyword>
<gene>
    <name evidence="2" type="ORF">GEV33_004592</name>
</gene>
<evidence type="ECO:0000313" key="3">
    <source>
        <dbReference type="Proteomes" id="UP000719412"/>
    </source>
</evidence>
<organism evidence="2 3">
    <name type="scientific">Tenebrio molitor</name>
    <name type="common">Yellow mealworm beetle</name>
    <dbReference type="NCBI Taxonomy" id="7067"/>
    <lineage>
        <taxon>Eukaryota</taxon>
        <taxon>Metazoa</taxon>
        <taxon>Ecdysozoa</taxon>
        <taxon>Arthropoda</taxon>
        <taxon>Hexapoda</taxon>
        <taxon>Insecta</taxon>
        <taxon>Pterygota</taxon>
        <taxon>Neoptera</taxon>
        <taxon>Endopterygota</taxon>
        <taxon>Coleoptera</taxon>
        <taxon>Polyphaga</taxon>
        <taxon>Cucujiformia</taxon>
        <taxon>Tenebrionidae</taxon>
        <taxon>Tenebrio</taxon>
    </lineage>
</organism>
<dbReference type="EMBL" id="JABDTM020018194">
    <property type="protein sequence ID" value="KAH0818199.1"/>
    <property type="molecule type" value="Genomic_DNA"/>
</dbReference>
<reference evidence="2" key="2">
    <citation type="submission" date="2021-08" db="EMBL/GenBank/DDBJ databases">
        <authorList>
            <person name="Eriksson T."/>
        </authorList>
    </citation>
    <scope>NUCLEOTIDE SEQUENCE</scope>
    <source>
        <strain evidence="2">Stoneville</strain>
        <tissue evidence="2">Whole head</tissue>
    </source>
</reference>
<feature type="region of interest" description="Disordered" evidence="1">
    <location>
        <begin position="61"/>
        <end position="80"/>
    </location>
</feature>
<comment type="caution">
    <text evidence="2">The sequence shown here is derived from an EMBL/GenBank/DDBJ whole genome shotgun (WGS) entry which is preliminary data.</text>
</comment>
<proteinExistence type="predicted"/>
<dbReference type="Proteomes" id="UP000719412">
    <property type="component" value="Unassembled WGS sequence"/>
</dbReference>
<feature type="compositionally biased region" description="Low complexity" evidence="1">
    <location>
        <begin position="66"/>
        <end position="80"/>
    </location>
</feature>
<evidence type="ECO:0000256" key="1">
    <source>
        <dbReference type="SAM" id="MobiDB-lite"/>
    </source>
</evidence>
<sequence length="105" mass="11833">MGTGRRRGRGKVLRPRDRAPDTPQNRARQREEDATITLLRQQQEIMAQMVDFFLERQPVPNMRSITSGRTDTTSATTKDGCVCRHRRDGRGVQPILGATSRSLVG</sequence>
<feature type="compositionally biased region" description="Basic residues" evidence="1">
    <location>
        <begin position="1"/>
        <end position="13"/>
    </location>
</feature>
<evidence type="ECO:0000313" key="2">
    <source>
        <dbReference type="EMBL" id="KAH0818199.1"/>
    </source>
</evidence>
<protein>
    <submittedName>
        <fullName evidence="2">Uncharacterized protein</fullName>
    </submittedName>
</protein>
<dbReference type="AlphaFoldDB" id="A0A8J6LDA3"/>
<accession>A0A8J6LDA3</accession>
<feature type="region of interest" description="Disordered" evidence="1">
    <location>
        <begin position="1"/>
        <end position="32"/>
    </location>
</feature>